<evidence type="ECO:0000313" key="4">
    <source>
        <dbReference type="Proteomes" id="UP000654075"/>
    </source>
</evidence>
<dbReference type="InterPro" id="IPR050275">
    <property type="entry name" value="PGM_Phosphatase"/>
</dbReference>
<name>A0A813LYR2_POLGL</name>
<evidence type="ECO:0008006" key="5">
    <source>
        <dbReference type="Google" id="ProtNLM"/>
    </source>
</evidence>
<accession>A0A813LYR2</accession>
<evidence type="ECO:0000313" key="3">
    <source>
        <dbReference type="Proteomes" id="UP000626109"/>
    </source>
</evidence>
<dbReference type="Proteomes" id="UP000626109">
    <property type="component" value="Unassembled WGS sequence"/>
</dbReference>
<sequence>MDATSLTDDPSGFATLAKHLTGTASSSPQLSAAVGEASALFAGAGAMSKKRKEPELDCWPAEASTGERWLCFVRHAQALHNVHDENLWTPDNPLTQDGEQQCEDARKDWGAKVFAEADLILVSPMTRALQTAFLINGKSQSDSRWLVSGMCAERLSGATCDEGTPKSELVQRLTWMHHWPGVEELDEEWWKADRPEEELRVADFLDFLQSRPEQKIIVVSHGAFLESIVGYHMNNAQHHLMSITDSEGAKQKLRTSSFNLNFAVDSEYEALPLKTLAKEPLNCLKGFSRRKAALLAAIGPKTVCDLASWKYARWAESICTLAPAEQDGLRDLSHVKHGMNINHALIKDWEGYSMSDLLGAPLSAFEGLTEPNDVVFKSIGIGSIKELGTWKFYSWSRAICALAEVESADGSS</sequence>
<dbReference type="Pfam" id="PF00300">
    <property type="entry name" value="His_Phos_1"/>
    <property type="match status" value="1"/>
</dbReference>
<dbReference type="PANTHER" id="PTHR48100">
    <property type="entry name" value="BROAD-SPECIFICITY PHOSPHATASE YOR283W-RELATED"/>
    <property type="match status" value="1"/>
</dbReference>
<dbReference type="EMBL" id="CAJNNW010037395">
    <property type="protein sequence ID" value="CAE8741492.1"/>
    <property type="molecule type" value="Genomic_DNA"/>
</dbReference>
<gene>
    <name evidence="1" type="ORF">PGLA1383_LOCUS35998</name>
    <name evidence="2" type="ORF">PGLA2088_LOCUS50493</name>
</gene>
<dbReference type="GO" id="GO:0005737">
    <property type="term" value="C:cytoplasm"/>
    <property type="evidence" value="ECO:0007669"/>
    <property type="project" value="TreeGrafter"/>
</dbReference>
<dbReference type="Proteomes" id="UP000654075">
    <property type="component" value="Unassembled WGS sequence"/>
</dbReference>
<reference evidence="2" key="1">
    <citation type="submission" date="2021-02" db="EMBL/GenBank/DDBJ databases">
        <authorList>
            <person name="Dougan E. K."/>
            <person name="Rhodes N."/>
            <person name="Thang M."/>
            <person name="Chan C."/>
        </authorList>
    </citation>
    <scope>NUCLEOTIDE SEQUENCE</scope>
</reference>
<dbReference type="SUPFAM" id="SSF53254">
    <property type="entry name" value="Phosphoglycerate mutase-like"/>
    <property type="match status" value="1"/>
</dbReference>
<dbReference type="GO" id="GO:0016791">
    <property type="term" value="F:phosphatase activity"/>
    <property type="evidence" value="ECO:0007669"/>
    <property type="project" value="TreeGrafter"/>
</dbReference>
<dbReference type="InterPro" id="IPR013078">
    <property type="entry name" value="His_Pase_superF_clade-1"/>
</dbReference>
<keyword evidence="4" id="KW-1185">Reference proteome</keyword>
<protein>
    <recommendedName>
        <fullName evidence="5">Phosphoglycerate mutase</fullName>
    </recommendedName>
</protein>
<dbReference type="OrthoDB" id="496981at2759"/>
<organism evidence="2 3">
    <name type="scientific">Polarella glacialis</name>
    <name type="common">Dinoflagellate</name>
    <dbReference type="NCBI Taxonomy" id="89957"/>
    <lineage>
        <taxon>Eukaryota</taxon>
        <taxon>Sar</taxon>
        <taxon>Alveolata</taxon>
        <taxon>Dinophyceae</taxon>
        <taxon>Suessiales</taxon>
        <taxon>Suessiaceae</taxon>
        <taxon>Polarella</taxon>
    </lineage>
</organism>
<dbReference type="Gene3D" id="3.40.50.1240">
    <property type="entry name" value="Phosphoglycerate mutase-like"/>
    <property type="match status" value="1"/>
</dbReference>
<dbReference type="InterPro" id="IPR029033">
    <property type="entry name" value="His_PPase_superfam"/>
</dbReference>
<dbReference type="SMART" id="SM00855">
    <property type="entry name" value="PGAM"/>
    <property type="match status" value="1"/>
</dbReference>
<proteinExistence type="predicted"/>
<evidence type="ECO:0000313" key="1">
    <source>
        <dbReference type="EMBL" id="CAE8618372.1"/>
    </source>
</evidence>
<dbReference type="EMBL" id="CAJNNV010026504">
    <property type="protein sequence ID" value="CAE8618372.1"/>
    <property type="molecule type" value="Genomic_DNA"/>
</dbReference>
<dbReference type="AlphaFoldDB" id="A0A813LYR2"/>
<dbReference type="CDD" id="cd07067">
    <property type="entry name" value="HP_PGM_like"/>
    <property type="match status" value="1"/>
</dbReference>
<comment type="caution">
    <text evidence="2">The sequence shown here is derived from an EMBL/GenBank/DDBJ whole genome shotgun (WGS) entry which is preliminary data.</text>
</comment>
<evidence type="ECO:0000313" key="2">
    <source>
        <dbReference type="EMBL" id="CAE8741492.1"/>
    </source>
</evidence>
<dbReference type="PANTHER" id="PTHR48100:SF1">
    <property type="entry name" value="HISTIDINE PHOSPHATASE FAMILY PROTEIN-RELATED"/>
    <property type="match status" value="1"/>
</dbReference>